<dbReference type="GO" id="GO:0000981">
    <property type="term" value="F:DNA-binding transcription factor activity, RNA polymerase II-specific"/>
    <property type="evidence" value="ECO:0007669"/>
    <property type="project" value="InterPro"/>
</dbReference>
<evidence type="ECO:0000313" key="9">
    <source>
        <dbReference type="EMBL" id="OQD87787.1"/>
    </source>
</evidence>
<dbReference type="SMART" id="SM00906">
    <property type="entry name" value="Fungal_trans"/>
    <property type="match status" value="1"/>
</dbReference>
<evidence type="ECO:0000256" key="2">
    <source>
        <dbReference type="ARBA" id="ARBA00022723"/>
    </source>
</evidence>
<keyword evidence="2" id="KW-0479">Metal-binding</keyword>
<protein>
    <recommendedName>
        <fullName evidence="8">Zn(2)-C6 fungal-type domain-containing protein</fullName>
    </recommendedName>
</protein>
<feature type="region of interest" description="Disordered" evidence="7">
    <location>
        <begin position="282"/>
        <end position="307"/>
    </location>
</feature>
<dbReference type="InterPro" id="IPR036864">
    <property type="entry name" value="Zn2-C6_fun-type_DNA-bd_sf"/>
</dbReference>
<gene>
    <name evidence="9" type="ORF">PENANT_c005G08708</name>
</gene>
<dbReference type="PROSITE" id="PS00463">
    <property type="entry name" value="ZN2_CY6_FUNGAL_1"/>
    <property type="match status" value="1"/>
</dbReference>
<proteinExistence type="predicted"/>
<evidence type="ECO:0000256" key="3">
    <source>
        <dbReference type="ARBA" id="ARBA00023015"/>
    </source>
</evidence>
<sequence length="944" mass="105916">MPKGANFHDSEHLWLTMQSASLARFSLDTRGPNLLKGEEAEMGVSRWLSHPLCPIQTVNLHTPSHRSTSIRRQDNATGVSRHLKKLNGVSPTFASASDAEKSARFDTSGRNAAAPKPRSCVVCRSRKVRCDKRAPCSNCRRANIACVFPSSDRPPRWARRLDHFNGALSNPQASHEAGAIADEVMERLRTLESLVKDLTGQLEQAKSATGGSSGVGSPESSTHARESAQPPHISPAGAQDVQKTFGRLVLRNATQSRYISSGFWSRVNDEINGLKMDIHSLPLGVSDTSDDEESPGKAPSTQELEQTPSDRHAFLFGHNLNTFSPNITNLHPLPSQIPFLLDVFAENVNIILQIVHLPTIKAIVRDRRNREPKELTPANEALMFSIYYAAVTSMEEDDVMMNFGAPKTELNLKYRQGFEHALAKADFLNVPDLVLVQAFAIFIALVRRHDSPRFVWMMTGLAIRMGQALGLHRDGSNFAHLEPYEVEMRRRTWWVLCLLDVRASENQGSDYTITNASFDTKLPMNINDADIAPGSKKVPQEHYGLTDMSVARVTFGICQVTMQMMSHGFKDKAPSLDEQSRLLHQIYQTLEENFLQYSTDSVNITYWVIVIVARLTMAKMTLLIYLPLLFSAVEDELAGELRTKFLISAIEVAEYNHALNNEELCRHWRWAFQTYTHWYSIVYMMIEISRRPWSPISERAWVALHSVWLIPNQSQMNKSLRIWVPLRKLMSKARQHRDMEFERLKTDYLAAEQLKREYRDLPLPSSTGPFPPGSNSADLFLERWRQLASNTVNGIDKNPRLSSYSLPQTSSESIAAAQRADSSSGLTLEPDCLGSGTYYAEKAVPGTTSHGLTPDMLQDTNMGTEAEQHTVWAHSSFTLPEQVAAGAEQNINPWLWSDGHATSESGNFHADTVDMNIDIDGEVNWYNWVESAQEMGLDGEPGRR</sequence>
<dbReference type="Pfam" id="PF04082">
    <property type="entry name" value="Fungal_trans"/>
    <property type="match status" value="1"/>
</dbReference>
<dbReference type="CDD" id="cd12148">
    <property type="entry name" value="fungal_TF_MHR"/>
    <property type="match status" value="1"/>
</dbReference>
<comment type="subcellular location">
    <subcellularLocation>
        <location evidence="1">Nucleus</location>
    </subcellularLocation>
</comment>
<dbReference type="GO" id="GO:0005634">
    <property type="term" value="C:nucleus"/>
    <property type="evidence" value="ECO:0007669"/>
    <property type="project" value="UniProtKB-SubCell"/>
</dbReference>
<dbReference type="PANTHER" id="PTHR31001">
    <property type="entry name" value="UNCHARACTERIZED TRANSCRIPTIONAL REGULATORY PROTEIN"/>
    <property type="match status" value="1"/>
</dbReference>
<dbReference type="EMBL" id="MDYN01000005">
    <property type="protein sequence ID" value="OQD87787.1"/>
    <property type="molecule type" value="Genomic_DNA"/>
</dbReference>
<feature type="domain" description="Zn(2)-C6 fungal-type" evidence="8">
    <location>
        <begin position="119"/>
        <end position="148"/>
    </location>
</feature>
<dbReference type="Gene3D" id="4.10.240.10">
    <property type="entry name" value="Zn(2)-C6 fungal-type DNA-binding domain"/>
    <property type="match status" value="1"/>
</dbReference>
<dbReference type="CDD" id="cd00067">
    <property type="entry name" value="GAL4"/>
    <property type="match status" value="1"/>
</dbReference>
<accession>A0A1V6QFN0</accession>
<keyword evidence="10" id="KW-1185">Reference proteome</keyword>
<dbReference type="AlphaFoldDB" id="A0A1V6QFN0"/>
<dbReference type="PROSITE" id="PS50048">
    <property type="entry name" value="ZN2_CY6_FUNGAL_2"/>
    <property type="match status" value="1"/>
</dbReference>
<keyword evidence="6" id="KW-0539">Nucleus</keyword>
<dbReference type="PANTHER" id="PTHR31001:SF50">
    <property type="entry name" value="ZN(II)2CYS6 TRANSCRIPTION FACTOR (EUROFUNG)"/>
    <property type="match status" value="1"/>
</dbReference>
<evidence type="ECO:0000256" key="1">
    <source>
        <dbReference type="ARBA" id="ARBA00004123"/>
    </source>
</evidence>
<evidence type="ECO:0000256" key="6">
    <source>
        <dbReference type="ARBA" id="ARBA00023242"/>
    </source>
</evidence>
<dbReference type="InterPro" id="IPR001138">
    <property type="entry name" value="Zn2Cys6_DnaBD"/>
</dbReference>
<dbReference type="GO" id="GO:0003677">
    <property type="term" value="F:DNA binding"/>
    <property type="evidence" value="ECO:0007669"/>
    <property type="project" value="UniProtKB-KW"/>
</dbReference>
<dbReference type="SMART" id="SM00066">
    <property type="entry name" value="GAL4"/>
    <property type="match status" value="1"/>
</dbReference>
<dbReference type="GO" id="GO:0006351">
    <property type="term" value="P:DNA-templated transcription"/>
    <property type="evidence" value="ECO:0007669"/>
    <property type="project" value="InterPro"/>
</dbReference>
<dbReference type="SUPFAM" id="SSF57701">
    <property type="entry name" value="Zn2/Cys6 DNA-binding domain"/>
    <property type="match status" value="1"/>
</dbReference>
<dbReference type="Pfam" id="PF00172">
    <property type="entry name" value="Zn_clus"/>
    <property type="match status" value="1"/>
</dbReference>
<dbReference type="InterPro" id="IPR050613">
    <property type="entry name" value="Sec_Metabolite_Reg"/>
</dbReference>
<evidence type="ECO:0000259" key="8">
    <source>
        <dbReference type="PROSITE" id="PS50048"/>
    </source>
</evidence>
<comment type="caution">
    <text evidence="9">The sequence shown here is derived from an EMBL/GenBank/DDBJ whole genome shotgun (WGS) entry which is preliminary data.</text>
</comment>
<keyword evidence="3" id="KW-0805">Transcription regulation</keyword>
<dbReference type="GO" id="GO:0008270">
    <property type="term" value="F:zinc ion binding"/>
    <property type="evidence" value="ECO:0007669"/>
    <property type="project" value="InterPro"/>
</dbReference>
<feature type="region of interest" description="Disordered" evidence="7">
    <location>
        <begin position="203"/>
        <end position="238"/>
    </location>
</feature>
<evidence type="ECO:0000313" key="10">
    <source>
        <dbReference type="Proteomes" id="UP000191672"/>
    </source>
</evidence>
<reference evidence="10" key="1">
    <citation type="journal article" date="2017" name="Nat. Microbiol.">
        <title>Global analysis of biosynthetic gene clusters reveals vast potential of secondary metabolite production in Penicillium species.</title>
        <authorList>
            <person name="Nielsen J.C."/>
            <person name="Grijseels S."/>
            <person name="Prigent S."/>
            <person name="Ji B."/>
            <person name="Dainat J."/>
            <person name="Nielsen K.F."/>
            <person name="Frisvad J.C."/>
            <person name="Workman M."/>
            <person name="Nielsen J."/>
        </authorList>
    </citation>
    <scope>NUCLEOTIDE SEQUENCE [LARGE SCALE GENOMIC DNA]</scope>
    <source>
        <strain evidence="10">IBT 31811</strain>
    </source>
</reference>
<name>A0A1V6QFN0_9EURO</name>
<dbReference type="Proteomes" id="UP000191672">
    <property type="component" value="Unassembled WGS sequence"/>
</dbReference>
<evidence type="ECO:0000256" key="5">
    <source>
        <dbReference type="ARBA" id="ARBA00023163"/>
    </source>
</evidence>
<keyword evidence="4" id="KW-0238">DNA-binding</keyword>
<dbReference type="STRING" id="416450.A0A1V6QFN0"/>
<keyword evidence="5" id="KW-0804">Transcription</keyword>
<dbReference type="InterPro" id="IPR007219">
    <property type="entry name" value="XnlR_reg_dom"/>
</dbReference>
<evidence type="ECO:0000256" key="7">
    <source>
        <dbReference type="SAM" id="MobiDB-lite"/>
    </source>
</evidence>
<organism evidence="9 10">
    <name type="scientific">Penicillium antarcticum</name>
    <dbReference type="NCBI Taxonomy" id="416450"/>
    <lineage>
        <taxon>Eukaryota</taxon>
        <taxon>Fungi</taxon>
        <taxon>Dikarya</taxon>
        <taxon>Ascomycota</taxon>
        <taxon>Pezizomycotina</taxon>
        <taxon>Eurotiomycetes</taxon>
        <taxon>Eurotiomycetidae</taxon>
        <taxon>Eurotiales</taxon>
        <taxon>Aspergillaceae</taxon>
        <taxon>Penicillium</taxon>
    </lineage>
</organism>
<evidence type="ECO:0000256" key="4">
    <source>
        <dbReference type="ARBA" id="ARBA00023125"/>
    </source>
</evidence>